<name>A0A059Y914_MYCBV</name>
<comment type="similarity">
    <text evidence="2 11">Belongs to the HsdR family.</text>
</comment>
<dbReference type="Gene3D" id="3.40.50.300">
    <property type="entry name" value="P-loop containing nucleotide triphosphate hydrolases"/>
    <property type="match status" value="2"/>
</dbReference>
<evidence type="ECO:0000256" key="12">
    <source>
        <dbReference type="SAM" id="Coils"/>
    </source>
</evidence>
<comment type="function">
    <text evidence="11">Subunit R is required for both nuclease and ATPase activities, but not for modification.</text>
</comment>
<dbReference type="SMART" id="SM00487">
    <property type="entry name" value="DEXDc"/>
    <property type="match status" value="1"/>
</dbReference>
<keyword evidence="6 11" id="KW-0680">Restriction system</keyword>
<dbReference type="PANTHER" id="PTHR30195:SF16">
    <property type="entry name" value="TYPE I RESTRICTION ENZYME ENDONUCLEASE SUBUNIT"/>
    <property type="match status" value="1"/>
</dbReference>
<dbReference type="EC" id="3.1.21.3" evidence="11"/>
<evidence type="ECO:0000256" key="5">
    <source>
        <dbReference type="ARBA" id="ARBA00022741"/>
    </source>
</evidence>
<dbReference type="InterPro" id="IPR040980">
    <property type="entry name" value="SWI2_SNF2"/>
</dbReference>
<reference evidence="14 15" key="1">
    <citation type="submission" date="2013-04" db="EMBL/GenBank/DDBJ databases">
        <authorList>
            <person name="Lin L."/>
            <person name="Zeng Z."/>
            <person name="Xie J."/>
            <person name="Luo L."/>
            <person name="Yang Z."/>
            <person name="Liang W."/>
            <person name="Lin H."/>
            <person name="Dong C."/>
            <person name="Sun Y."/>
        </authorList>
    </citation>
    <scope>NUCLEOTIDE SEQUENCE [LARGE SCALE GENOMIC DNA]</scope>
    <source>
        <strain evidence="14 15">CQ-W70</strain>
    </source>
</reference>
<dbReference type="PROSITE" id="PS51192">
    <property type="entry name" value="HELICASE_ATP_BIND_1"/>
    <property type="match status" value="1"/>
</dbReference>
<evidence type="ECO:0000313" key="14">
    <source>
        <dbReference type="EMBL" id="AIA34186.1"/>
    </source>
</evidence>
<keyword evidence="12" id="KW-0175">Coiled coil</keyword>
<dbReference type="InterPro" id="IPR027417">
    <property type="entry name" value="P-loop_NTPase"/>
</dbReference>
<keyword evidence="5 11" id="KW-0547">Nucleotide-binding</keyword>
<keyword evidence="8 11" id="KW-0378">Hydrolase</keyword>
<dbReference type="NCBIfam" id="TIGR00348">
    <property type="entry name" value="hsdR"/>
    <property type="match status" value="1"/>
</dbReference>
<dbReference type="GO" id="GO:0005524">
    <property type="term" value="F:ATP binding"/>
    <property type="evidence" value="ECO:0007669"/>
    <property type="project" value="UniProtKB-KW"/>
</dbReference>
<evidence type="ECO:0000256" key="6">
    <source>
        <dbReference type="ARBA" id="ARBA00022747"/>
    </source>
</evidence>
<feature type="domain" description="Helicase ATP-binding" evidence="13">
    <location>
        <begin position="297"/>
        <end position="469"/>
    </location>
</feature>
<dbReference type="REBASE" id="87562">
    <property type="entry name" value="Mbo70ORF3060P"/>
</dbReference>
<dbReference type="InterPro" id="IPR051268">
    <property type="entry name" value="Type-I_R_enzyme_R_subunit"/>
</dbReference>
<evidence type="ECO:0000256" key="3">
    <source>
        <dbReference type="ARBA" id="ARBA00011296"/>
    </source>
</evidence>
<keyword evidence="10 11" id="KW-0238">DNA-binding</keyword>
<evidence type="ECO:0000256" key="4">
    <source>
        <dbReference type="ARBA" id="ARBA00022722"/>
    </source>
</evidence>
<sequence>MQYKREKDFEDDVVNCLREYGWKGFPDKSNPSKQYNVILGNVTEKDLIENWKNILYENNKDILNGIELSNDEMNQVIQKVQNCQNFVDTNTLINSEYIGITRTNKLDSKMLNKEIQLKIFKRRDINVGESIYQIARQVKTNLLDDEKERRSDVILLINGMPLIHIELKNSGENILKAITQIKNYSKIGFYKNGIFKLIQVVVAMKPNEMMYMPSTNNYEHIVAERFLKWTDQDNKLISDWKKIIENVFRIPNAHRMIADFTIADVADHTLKVLRSYQIHAVNKVQNKFFANDFFKNTPSKRSHKGGYVWHATGSGKTLTSFKLATLLLEWNQADIVVFVVDRIELGTQTKDAFKNFNSSGQIEVSEAANTNDLIKQLSTTSESIKYKLIITTINKQANIDKDFYDRQLAEIAKKRVVFIFDEAHRSTHGDMFKYIIESNPNAVVFGFTGTPIFDKNLKAGLTTEANFGPLLHKYTMKSGIEDKKVLGFNCEYKFLDKVLLPAIKKLDKSEGSICSDNANAEIKLNSLKNLINVKDDELLKFEENIYRKIKDDDLYKEQVVNEILKDWKRKNIDNDFSAIFATSSIKDAIRYYEIFSQKISETGSSVKFTALFDSSTDISKDANNPSKGLIKDEKIKQIIARYNQDFNTKFDENNPNSHANFKVDIQNRLARKYNHKNLSKDLKLDILIVVEQLLTGYDSKYINTVYFDKTMAFENLIQAISRTNRNYNANLKPYGNVVFFKQPGRMKWNMQEALAEYADFDPGMAMPKSLEYFYTKINESFLNIQNIFSKWGFVNFESVPEVSDINETDPETLANLKAFLSNFQKIRRNLTSAQILGFDWDDNKNDIVLTKDQYELIWARIKDIDFSKFKIATENEEEMFLILELADVDNSTFNITVNNDYLNALLFEIKKSRISKSNDELHYEKSDSWSELEQKYIRKYPMEYQYLARECINEVLANNDSFNEFDLNSCVCEKISKKYNDDIENFAQQMNIDSVKLRKIINSNDPINVNGRLNDLCDDKLEENVKLIIANELGKANANDIKQGQYRKHIKDFIIKLRNSKYRVI</sequence>
<dbReference type="Pfam" id="PF22679">
    <property type="entry name" value="T1R_D3-like"/>
    <property type="match status" value="1"/>
</dbReference>
<dbReference type="KEGG" id="mbq:K668_03050"/>
<dbReference type="PANTHER" id="PTHR30195">
    <property type="entry name" value="TYPE I SITE-SPECIFIC DEOXYRIBONUCLEASE PROTEIN SUBUNIT M AND R"/>
    <property type="match status" value="1"/>
</dbReference>
<protein>
    <recommendedName>
        <fullName evidence="11">Type I restriction enzyme endonuclease subunit</fullName>
        <shortName evidence="11">R protein</shortName>
        <ecNumber evidence="11">3.1.21.3</ecNumber>
    </recommendedName>
</protein>
<dbReference type="GO" id="GO:0009307">
    <property type="term" value="P:DNA restriction-modification system"/>
    <property type="evidence" value="ECO:0007669"/>
    <property type="project" value="UniProtKB-KW"/>
</dbReference>
<organism evidence="14 15">
    <name type="scientific">Mycoplasmopsis bovis CQ-W70</name>
    <dbReference type="NCBI Taxonomy" id="1316930"/>
    <lineage>
        <taxon>Bacteria</taxon>
        <taxon>Bacillati</taxon>
        <taxon>Mycoplasmatota</taxon>
        <taxon>Mycoplasmoidales</taxon>
        <taxon>Metamycoplasmataceae</taxon>
        <taxon>Mycoplasmopsis</taxon>
    </lineage>
</organism>
<dbReference type="PATRIC" id="fig|1316930.3.peg.624"/>
<dbReference type="EMBL" id="CP005933">
    <property type="protein sequence ID" value="AIA34186.1"/>
    <property type="molecule type" value="Genomic_DNA"/>
</dbReference>
<dbReference type="Pfam" id="PF18766">
    <property type="entry name" value="SWI2_SNF2"/>
    <property type="match status" value="1"/>
</dbReference>
<evidence type="ECO:0000256" key="8">
    <source>
        <dbReference type="ARBA" id="ARBA00022801"/>
    </source>
</evidence>
<keyword evidence="7" id="KW-0255">Endonuclease</keyword>
<dbReference type="InterPro" id="IPR004473">
    <property type="entry name" value="Restrct_endonuc_typeI_HsdR"/>
</dbReference>
<gene>
    <name evidence="14" type="ORF">K668_03050</name>
</gene>
<dbReference type="InterPro" id="IPR007409">
    <property type="entry name" value="Restrct_endonuc_type1_HsdR_N"/>
</dbReference>
<dbReference type="Pfam" id="PF04313">
    <property type="entry name" value="HSDR_N"/>
    <property type="match status" value="1"/>
</dbReference>
<dbReference type="Gene3D" id="3.90.1570.50">
    <property type="match status" value="1"/>
</dbReference>
<comment type="catalytic activity">
    <reaction evidence="1 11">
        <text>Endonucleolytic cleavage of DNA to give random double-stranded fragments with terminal 5'-phosphates, ATP is simultaneously hydrolyzed.</text>
        <dbReference type="EC" id="3.1.21.3"/>
    </reaction>
</comment>
<dbReference type="AlphaFoldDB" id="A0A059Y914"/>
<evidence type="ECO:0000256" key="2">
    <source>
        <dbReference type="ARBA" id="ARBA00008598"/>
    </source>
</evidence>
<dbReference type="RefSeq" id="WP_013954950.1">
    <property type="nucleotide sequence ID" value="NZ_CP005933.1"/>
</dbReference>
<evidence type="ECO:0000256" key="7">
    <source>
        <dbReference type="ARBA" id="ARBA00022759"/>
    </source>
</evidence>
<dbReference type="InterPro" id="IPR014001">
    <property type="entry name" value="Helicase_ATP-bd"/>
</dbReference>
<evidence type="ECO:0000256" key="1">
    <source>
        <dbReference type="ARBA" id="ARBA00000851"/>
    </source>
</evidence>
<dbReference type="HOGENOM" id="CLU_004848_2_1_14"/>
<dbReference type="GO" id="GO:0003677">
    <property type="term" value="F:DNA binding"/>
    <property type="evidence" value="ECO:0007669"/>
    <property type="project" value="UniProtKB-KW"/>
</dbReference>
<proteinExistence type="inferred from homology"/>
<comment type="subunit">
    <text evidence="3 11">The type I restriction/modification system is composed of three polypeptides R, M and S.</text>
</comment>
<accession>A0A059Y914</accession>
<dbReference type="SUPFAM" id="SSF52540">
    <property type="entry name" value="P-loop containing nucleoside triphosphate hydrolases"/>
    <property type="match status" value="2"/>
</dbReference>
<dbReference type="Proteomes" id="UP000027182">
    <property type="component" value="Chromosome"/>
</dbReference>
<feature type="coiled-coil region" evidence="12">
    <location>
        <begin position="517"/>
        <end position="544"/>
    </location>
</feature>
<evidence type="ECO:0000256" key="11">
    <source>
        <dbReference type="RuleBase" id="RU364115"/>
    </source>
</evidence>
<dbReference type="GO" id="GO:0009035">
    <property type="term" value="F:type I site-specific deoxyribonuclease activity"/>
    <property type="evidence" value="ECO:0007669"/>
    <property type="project" value="UniProtKB-EC"/>
</dbReference>
<dbReference type="InterPro" id="IPR055180">
    <property type="entry name" value="HsdR_RecA-like_helicase_dom_2"/>
</dbReference>
<evidence type="ECO:0000313" key="15">
    <source>
        <dbReference type="Proteomes" id="UP000027182"/>
    </source>
</evidence>
<dbReference type="CDD" id="cd22332">
    <property type="entry name" value="HsdR_N"/>
    <property type="match status" value="1"/>
</dbReference>
<evidence type="ECO:0000256" key="9">
    <source>
        <dbReference type="ARBA" id="ARBA00022840"/>
    </source>
</evidence>
<evidence type="ECO:0000259" key="13">
    <source>
        <dbReference type="PROSITE" id="PS51192"/>
    </source>
</evidence>
<keyword evidence="9 11" id="KW-0067">ATP-binding</keyword>
<keyword evidence="4" id="KW-0540">Nuclease</keyword>
<evidence type="ECO:0000256" key="10">
    <source>
        <dbReference type="ARBA" id="ARBA00023125"/>
    </source>
</evidence>